<proteinExistence type="predicted"/>
<comment type="caution">
    <text evidence="3">The sequence shown here is derived from an EMBL/GenBank/DDBJ whole genome shotgun (WGS) entry which is preliminary data.</text>
</comment>
<dbReference type="PANTHER" id="PTHR47326">
    <property type="entry name" value="TRANSPOSABLE ELEMENT TC3 TRANSPOSASE-LIKE PROTEIN"/>
    <property type="match status" value="1"/>
</dbReference>
<dbReference type="Proteomes" id="UP000783686">
    <property type="component" value="Unassembled WGS sequence"/>
</dbReference>
<feature type="domain" description="DUF4817" evidence="2">
    <location>
        <begin position="9"/>
        <end position="57"/>
    </location>
</feature>
<keyword evidence="4" id="KW-1185">Reference proteome</keyword>
<dbReference type="AlphaFoldDB" id="A0A811KLK1"/>
<evidence type="ECO:0000313" key="3">
    <source>
        <dbReference type="EMBL" id="CAD5217259.1"/>
    </source>
</evidence>
<name>A0A811KLK1_9BILA</name>
<dbReference type="Proteomes" id="UP000614601">
    <property type="component" value="Unassembled WGS sequence"/>
</dbReference>
<dbReference type="OrthoDB" id="5871256at2759"/>
<dbReference type="EMBL" id="CAJFCW020000003">
    <property type="protein sequence ID" value="CAG9107424.1"/>
    <property type="molecule type" value="Genomic_DNA"/>
</dbReference>
<dbReference type="InterPro" id="IPR032135">
    <property type="entry name" value="DUF4817"/>
</dbReference>
<evidence type="ECO:0008006" key="5">
    <source>
        <dbReference type="Google" id="ProtNLM"/>
    </source>
</evidence>
<dbReference type="InterPro" id="IPR036397">
    <property type="entry name" value="RNaseH_sf"/>
</dbReference>
<dbReference type="GO" id="GO:0003676">
    <property type="term" value="F:nucleic acid binding"/>
    <property type="evidence" value="ECO:0007669"/>
    <property type="project" value="InterPro"/>
</dbReference>
<dbReference type="PANTHER" id="PTHR47326:SF1">
    <property type="entry name" value="HTH PSQ-TYPE DOMAIN-CONTAINING PROTEIN"/>
    <property type="match status" value="1"/>
</dbReference>
<dbReference type="Pfam" id="PF13358">
    <property type="entry name" value="DDE_3"/>
    <property type="match status" value="1"/>
</dbReference>
<dbReference type="Gene3D" id="3.30.420.10">
    <property type="entry name" value="Ribonuclease H-like superfamily/Ribonuclease H"/>
    <property type="match status" value="1"/>
</dbReference>
<evidence type="ECO:0000313" key="4">
    <source>
        <dbReference type="Proteomes" id="UP000614601"/>
    </source>
</evidence>
<organism evidence="3 4">
    <name type="scientific">Bursaphelenchus okinawaensis</name>
    <dbReference type="NCBI Taxonomy" id="465554"/>
    <lineage>
        <taxon>Eukaryota</taxon>
        <taxon>Metazoa</taxon>
        <taxon>Ecdysozoa</taxon>
        <taxon>Nematoda</taxon>
        <taxon>Chromadorea</taxon>
        <taxon>Rhabditida</taxon>
        <taxon>Tylenchina</taxon>
        <taxon>Tylenchomorpha</taxon>
        <taxon>Aphelenchoidea</taxon>
        <taxon>Aphelenchoididae</taxon>
        <taxon>Bursaphelenchus</taxon>
    </lineage>
</organism>
<feature type="domain" description="Tc1-like transposase DDE" evidence="1">
    <location>
        <begin position="157"/>
        <end position="318"/>
    </location>
</feature>
<dbReference type="Pfam" id="PF16087">
    <property type="entry name" value="DUF4817"/>
    <property type="match status" value="1"/>
</dbReference>
<accession>A0A811KLK1</accession>
<evidence type="ECO:0000259" key="1">
    <source>
        <dbReference type="Pfam" id="PF13358"/>
    </source>
</evidence>
<sequence>MVWGADVKSECVEWYFKLGESPESVRRKYMAVYHPRSPRAPCPSADSIKRWVIEFRSRRHCLRKEKVKTNFVATPEVVARIGDAIAENPRISVRELSRFEGIPSKSTCSRKLREDGYHPYKLQKVQEILPRHIVQRLSHSNVMLEQLQNNEAFLEELVFSDESTFHIHGRLNRQNSRWWAKENPHWCVSEPLHSPKTNVWAAIGWNGVVGPFFIDENINGARYLELLEQDVLPQLLQWPNSATLVYMHDGAPPHHSLVVREFLNTHLPGRWMGRDSRGAPPPFVWPANSPDLTPMDFFLWGYVKAKVYSVQVASLRELKQKIRDVVAEISVEMCLPTLRNYPKRLRRCLDVGGQSVERSYPATNDEQSH</sequence>
<gene>
    <name evidence="3" type="ORF">BOKJ2_LOCUS6998</name>
</gene>
<dbReference type="EMBL" id="CAJFDH010000003">
    <property type="protein sequence ID" value="CAD5217259.1"/>
    <property type="molecule type" value="Genomic_DNA"/>
</dbReference>
<dbReference type="InterPro" id="IPR038717">
    <property type="entry name" value="Tc1-like_DDE_dom"/>
</dbReference>
<reference evidence="3" key="1">
    <citation type="submission" date="2020-09" db="EMBL/GenBank/DDBJ databases">
        <authorList>
            <person name="Kikuchi T."/>
        </authorList>
    </citation>
    <scope>NUCLEOTIDE SEQUENCE</scope>
    <source>
        <strain evidence="3">SH1</strain>
    </source>
</reference>
<protein>
    <recommendedName>
        <fullName evidence="5">DUF4817 domain-containing protein</fullName>
    </recommendedName>
</protein>
<evidence type="ECO:0000259" key="2">
    <source>
        <dbReference type="Pfam" id="PF16087"/>
    </source>
</evidence>